<dbReference type="InterPro" id="IPR000873">
    <property type="entry name" value="AMP-dep_synth/lig_dom"/>
</dbReference>
<sequence length="535" mass="57583">MSHPAADPRSDTRPADVGCLLAAIAESDTNGLYHENGFVSWREHLRRSDTRARALRGLLAPDRPAHVGLLLENVPEFSYLVVAAVLGRSVVVGLNTTRRGGALAADIALAECQVVVVEAATRDLLSGIDLPGVQIVDIDDDRWSELLATAEVDVDSVPGAGANVGAGRSSVTIPTADPDDLLMLIFTSGTTGDPKAVRCTHRTFTGAGRMLADRFGIGSSDTVYLSMPMFHSNAMIAGWSVAVAGGASVALRRRFSASAFLADVRRHGVTYANYVGKPLNYILATEERADDADNPLRIVYGNEASARDRRRFADRFGCTVVDGFGSTEGGVAITRTPDTPDDALGPLRPPNAIIDVETGDRLPSGRIGEIVNLSGPGLFSGYHRDEASTADRLRDGIYHTGDLGWVDDDGYVHFAGRLGDWLRVDGENLGTGPIERILVRHPAVRQAAVYGVPVEIGDEVAAVLVTDGIDPEEFSCFLGAQTDLGPKQWPHRVRLVDSLPDTATFKTVKRELRQDDTPFTWYRESGTQHFVAFRA</sequence>
<proteinExistence type="inferred from homology"/>
<keyword evidence="3" id="KW-0547">Nucleotide-binding</keyword>
<keyword evidence="8" id="KW-1185">Reference proteome</keyword>
<reference evidence="7 8" key="1">
    <citation type="submission" date="2013-01" db="EMBL/GenBank/DDBJ databases">
        <title>Whole genome shotgun sequence of Gordonia soli NBRC 108243.</title>
        <authorList>
            <person name="Isaki-Nakamura S."/>
            <person name="Hosoyama A."/>
            <person name="Tsuchikane K."/>
            <person name="Ando Y."/>
            <person name="Baba S."/>
            <person name="Ohji S."/>
            <person name="Hamada M."/>
            <person name="Tamura T."/>
            <person name="Yamazoe A."/>
            <person name="Yamazaki S."/>
            <person name="Fujita N."/>
        </authorList>
    </citation>
    <scope>NUCLEOTIDE SEQUENCE [LARGE SCALE GENOMIC DNA]</scope>
    <source>
        <strain evidence="7 8">NBRC 108243</strain>
    </source>
</reference>
<comment type="caution">
    <text evidence="7">The sequence shown here is derived from an EMBL/GenBank/DDBJ whole genome shotgun (WGS) entry which is preliminary data.</text>
</comment>
<dbReference type="Proteomes" id="UP000011666">
    <property type="component" value="Unassembled WGS sequence"/>
</dbReference>
<dbReference type="Pfam" id="PF00501">
    <property type="entry name" value="AMP-binding"/>
    <property type="match status" value="1"/>
</dbReference>
<evidence type="ECO:0000256" key="1">
    <source>
        <dbReference type="ARBA" id="ARBA00006432"/>
    </source>
</evidence>
<dbReference type="eggNOG" id="COG0318">
    <property type="taxonomic scope" value="Bacteria"/>
</dbReference>
<dbReference type="GO" id="GO:0044539">
    <property type="term" value="P:long-chain fatty acid import into cell"/>
    <property type="evidence" value="ECO:0007669"/>
    <property type="project" value="TreeGrafter"/>
</dbReference>
<feature type="domain" description="AMP-binding enzyme C-terminal" evidence="6">
    <location>
        <begin position="434"/>
        <end position="506"/>
    </location>
</feature>
<comment type="similarity">
    <text evidence="1">Belongs to the ATP-dependent AMP-binding enzyme family.</text>
</comment>
<protein>
    <submittedName>
        <fullName evidence="7">Long-chain fatty-acid--CoA ligase</fullName>
    </submittedName>
</protein>
<dbReference type="OrthoDB" id="9803968at2"/>
<dbReference type="SUPFAM" id="SSF56801">
    <property type="entry name" value="Acetyl-CoA synthetase-like"/>
    <property type="match status" value="1"/>
</dbReference>
<dbReference type="Gene3D" id="3.30.300.30">
    <property type="match status" value="1"/>
</dbReference>
<dbReference type="InterPro" id="IPR045851">
    <property type="entry name" value="AMP-bd_C_sf"/>
</dbReference>
<dbReference type="AlphaFoldDB" id="M0QKY3"/>
<dbReference type="InterPro" id="IPR042099">
    <property type="entry name" value="ANL_N_sf"/>
</dbReference>
<evidence type="ECO:0000256" key="4">
    <source>
        <dbReference type="ARBA" id="ARBA00022840"/>
    </source>
</evidence>
<evidence type="ECO:0000259" key="6">
    <source>
        <dbReference type="Pfam" id="PF13193"/>
    </source>
</evidence>
<evidence type="ECO:0000256" key="3">
    <source>
        <dbReference type="ARBA" id="ARBA00022741"/>
    </source>
</evidence>
<dbReference type="GO" id="GO:0005886">
    <property type="term" value="C:plasma membrane"/>
    <property type="evidence" value="ECO:0007669"/>
    <property type="project" value="TreeGrafter"/>
</dbReference>
<dbReference type="EMBL" id="BANX01000011">
    <property type="protein sequence ID" value="GAC68082.1"/>
    <property type="molecule type" value="Genomic_DNA"/>
</dbReference>
<dbReference type="Pfam" id="PF13193">
    <property type="entry name" value="AMP-binding_C"/>
    <property type="match status" value="1"/>
</dbReference>
<evidence type="ECO:0000313" key="8">
    <source>
        <dbReference type="Proteomes" id="UP000011666"/>
    </source>
</evidence>
<dbReference type="InterPro" id="IPR025110">
    <property type="entry name" value="AMP-bd_C"/>
</dbReference>
<evidence type="ECO:0000313" key="7">
    <source>
        <dbReference type="EMBL" id="GAC68082.1"/>
    </source>
</evidence>
<accession>M0QKY3</accession>
<dbReference type="PANTHER" id="PTHR43107:SF15">
    <property type="entry name" value="FATTY ACID TRANSPORT PROTEIN 3, ISOFORM A"/>
    <property type="match status" value="1"/>
</dbReference>
<dbReference type="Gene3D" id="3.40.50.12780">
    <property type="entry name" value="N-terminal domain of ligase-like"/>
    <property type="match status" value="1"/>
</dbReference>
<dbReference type="GO" id="GO:0005524">
    <property type="term" value="F:ATP binding"/>
    <property type="evidence" value="ECO:0007669"/>
    <property type="project" value="UniProtKB-KW"/>
</dbReference>
<dbReference type="GO" id="GO:0004467">
    <property type="term" value="F:long-chain fatty acid-CoA ligase activity"/>
    <property type="evidence" value="ECO:0007669"/>
    <property type="project" value="TreeGrafter"/>
</dbReference>
<keyword evidence="4" id="KW-0067">ATP-binding</keyword>
<dbReference type="PROSITE" id="PS00455">
    <property type="entry name" value="AMP_BINDING"/>
    <property type="match status" value="1"/>
</dbReference>
<dbReference type="PANTHER" id="PTHR43107">
    <property type="entry name" value="LONG-CHAIN FATTY ACID TRANSPORT PROTEIN"/>
    <property type="match status" value="1"/>
</dbReference>
<dbReference type="STRING" id="1223545.GS4_11_03540"/>
<evidence type="ECO:0000256" key="2">
    <source>
        <dbReference type="ARBA" id="ARBA00022598"/>
    </source>
</evidence>
<name>M0QKY3_9ACTN</name>
<feature type="domain" description="AMP-dependent synthetase/ligase" evidence="5">
    <location>
        <begin position="35"/>
        <end position="383"/>
    </location>
</feature>
<dbReference type="GO" id="GO:0005324">
    <property type="term" value="F:long-chain fatty acid transmembrane transporter activity"/>
    <property type="evidence" value="ECO:0007669"/>
    <property type="project" value="TreeGrafter"/>
</dbReference>
<evidence type="ECO:0000259" key="5">
    <source>
        <dbReference type="Pfam" id="PF00501"/>
    </source>
</evidence>
<dbReference type="RefSeq" id="WP_007619882.1">
    <property type="nucleotide sequence ID" value="NZ_BANX01000011.1"/>
</dbReference>
<gene>
    <name evidence="7" type="primary">fadD</name>
    <name evidence="7" type="ORF">GS4_11_03540</name>
</gene>
<organism evidence="7 8">
    <name type="scientific">Gordonia soli NBRC 108243</name>
    <dbReference type="NCBI Taxonomy" id="1223545"/>
    <lineage>
        <taxon>Bacteria</taxon>
        <taxon>Bacillati</taxon>
        <taxon>Actinomycetota</taxon>
        <taxon>Actinomycetes</taxon>
        <taxon>Mycobacteriales</taxon>
        <taxon>Gordoniaceae</taxon>
        <taxon>Gordonia</taxon>
    </lineage>
</organism>
<dbReference type="InterPro" id="IPR020845">
    <property type="entry name" value="AMP-binding_CS"/>
</dbReference>
<keyword evidence="2 7" id="KW-0436">Ligase</keyword>